<reference evidence="2 3" key="1">
    <citation type="submission" date="2019-09" db="EMBL/GenBank/DDBJ databases">
        <title>Actinomadura physcomitrii sp. nov., a novel actinomycete isolated from moss [Physcomitrium sphaericum (Ludw) Fuernr].</title>
        <authorList>
            <person name="Zhuang X."/>
            <person name="Liu C."/>
        </authorList>
    </citation>
    <scope>NUCLEOTIDE SEQUENCE [LARGE SCALE GENOMIC DNA]</scope>
    <source>
        <strain evidence="2 3">HMC1</strain>
    </source>
</reference>
<evidence type="ECO:0000259" key="1">
    <source>
        <dbReference type="PROSITE" id="PS51733"/>
    </source>
</evidence>
<dbReference type="Pfam" id="PF21948">
    <property type="entry name" value="LplA-B_cat"/>
    <property type="match status" value="1"/>
</dbReference>
<comment type="caution">
    <text evidence="2">The sequence shown here is derived from an EMBL/GenBank/DDBJ whole genome shotgun (WGS) entry which is preliminary data.</text>
</comment>
<protein>
    <submittedName>
        <fullName evidence="2">Lipoate--protein ligase family protein</fullName>
    </submittedName>
</protein>
<name>A0A6H9Z089_9ACTN</name>
<dbReference type="PROSITE" id="PS51733">
    <property type="entry name" value="BPL_LPL_CATALYTIC"/>
    <property type="match status" value="1"/>
</dbReference>
<dbReference type="OrthoDB" id="9788148at2"/>
<dbReference type="Gene3D" id="3.30.930.10">
    <property type="entry name" value="Bira Bifunctional Protein, Domain 2"/>
    <property type="match status" value="1"/>
</dbReference>
<dbReference type="InterPro" id="IPR050664">
    <property type="entry name" value="Octanoyltrans_LipM/LipL"/>
</dbReference>
<evidence type="ECO:0000313" key="3">
    <source>
        <dbReference type="Proteomes" id="UP000468735"/>
    </source>
</evidence>
<keyword evidence="3" id="KW-1185">Reference proteome</keyword>
<dbReference type="InterPro" id="IPR045864">
    <property type="entry name" value="aa-tRNA-synth_II/BPL/LPL"/>
</dbReference>
<dbReference type="AlphaFoldDB" id="A0A6H9Z089"/>
<dbReference type="PANTHER" id="PTHR43679:SF2">
    <property type="entry name" value="OCTANOYL-[GCVH]:PROTEIN N-OCTANOYLTRANSFERASE"/>
    <property type="match status" value="1"/>
</dbReference>
<organism evidence="2 3">
    <name type="scientific">Actinomadura rudentiformis</name>
    <dbReference type="NCBI Taxonomy" id="359158"/>
    <lineage>
        <taxon>Bacteria</taxon>
        <taxon>Bacillati</taxon>
        <taxon>Actinomycetota</taxon>
        <taxon>Actinomycetes</taxon>
        <taxon>Streptosporangiales</taxon>
        <taxon>Thermomonosporaceae</taxon>
        <taxon>Actinomadura</taxon>
    </lineage>
</organism>
<dbReference type="CDD" id="cd16443">
    <property type="entry name" value="LplA"/>
    <property type="match status" value="1"/>
</dbReference>
<gene>
    <name evidence="2" type="ORF">F8566_23270</name>
</gene>
<dbReference type="EMBL" id="WBMT01000011">
    <property type="protein sequence ID" value="KAB2346396.1"/>
    <property type="molecule type" value="Genomic_DNA"/>
</dbReference>
<dbReference type="Gene3D" id="3.30.390.50">
    <property type="entry name" value="CO dehydrogenase flavoprotein, C-terminal domain"/>
    <property type="match status" value="1"/>
</dbReference>
<sequence length="371" mass="40340">MSDVVGAGVGIWAVGRLLTLYVTHGEYKVPGGKLVAVDLEVEDGRLRQVRVSGDFFLEPDEALDSINAALEGLPAGLEARDFAGRVDAGLPQGTVMLGVSSEAIGIAVRRALAHASDWRDHDWQLIHTEPQAPVLHMALDQVLAEEVGAGRRPPTLRVWEWASNSVIIGSFQSLRNEVDAEQAERHGVTVVRRISGGGAMFVEPGNTITYSLYAPESLVAGMSFAESYAFLDDWVLGALGDLGIKAWYQPLNDIASANGKIAGAAQKRLAAGAVLHHVTMAYDIDADKMTQVLRIGREKISDKGIASANKRVDPLRSQTGLPREQIIDRMIAHFRARYGLTDDRLTEAELRTAEKLAMEKFSRPSWTARVP</sequence>
<proteinExistence type="predicted"/>
<dbReference type="PANTHER" id="PTHR43679">
    <property type="entry name" value="OCTANOYLTRANSFERASE LIPM-RELATED"/>
    <property type="match status" value="1"/>
</dbReference>
<evidence type="ECO:0000313" key="2">
    <source>
        <dbReference type="EMBL" id="KAB2346396.1"/>
    </source>
</evidence>
<keyword evidence="2" id="KW-0436">Ligase</keyword>
<dbReference type="Proteomes" id="UP000468735">
    <property type="component" value="Unassembled WGS sequence"/>
</dbReference>
<dbReference type="SUPFAM" id="SSF55681">
    <property type="entry name" value="Class II aaRS and biotin synthetases"/>
    <property type="match status" value="1"/>
</dbReference>
<feature type="domain" description="BPL/LPL catalytic" evidence="1">
    <location>
        <begin position="150"/>
        <end position="342"/>
    </location>
</feature>
<dbReference type="InterPro" id="IPR004143">
    <property type="entry name" value="BPL_LPL_catalytic"/>
</dbReference>
<dbReference type="GO" id="GO:0016874">
    <property type="term" value="F:ligase activity"/>
    <property type="evidence" value="ECO:0007669"/>
    <property type="project" value="UniProtKB-KW"/>
</dbReference>
<accession>A0A6H9Z089</accession>